<evidence type="ECO:0000256" key="1">
    <source>
        <dbReference type="SAM" id="Phobius"/>
    </source>
</evidence>
<accession>A0A5J4ZTM1</accession>
<proteinExistence type="predicted"/>
<evidence type="ECO:0000313" key="2">
    <source>
        <dbReference type="EMBL" id="KAA8521166.1"/>
    </source>
</evidence>
<dbReference type="Proteomes" id="UP000325577">
    <property type="component" value="Linkage Group LG5"/>
</dbReference>
<sequence>MGQKETWLVSDKDPSLSTACKLQPIILLNLYYWTQPVLKDLYRYLLCFALLLVINLILFALDRGFSFETQPSSITVKFRFN</sequence>
<keyword evidence="3" id="KW-1185">Reference proteome</keyword>
<dbReference type="EMBL" id="CM018048">
    <property type="protein sequence ID" value="KAA8521166.1"/>
    <property type="molecule type" value="Genomic_DNA"/>
</dbReference>
<feature type="transmembrane region" description="Helical" evidence="1">
    <location>
        <begin position="41"/>
        <end position="61"/>
    </location>
</feature>
<keyword evidence="1" id="KW-0472">Membrane</keyword>
<keyword evidence="1" id="KW-0812">Transmembrane</keyword>
<organism evidence="2 3">
    <name type="scientific">Nyssa sinensis</name>
    <dbReference type="NCBI Taxonomy" id="561372"/>
    <lineage>
        <taxon>Eukaryota</taxon>
        <taxon>Viridiplantae</taxon>
        <taxon>Streptophyta</taxon>
        <taxon>Embryophyta</taxon>
        <taxon>Tracheophyta</taxon>
        <taxon>Spermatophyta</taxon>
        <taxon>Magnoliopsida</taxon>
        <taxon>eudicotyledons</taxon>
        <taxon>Gunneridae</taxon>
        <taxon>Pentapetalae</taxon>
        <taxon>asterids</taxon>
        <taxon>Cornales</taxon>
        <taxon>Nyssaceae</taxon>
        <taxon>Nyssa</taxon>
    </lineage>
</organism>
<dbReference type="AlphaFoldDB" id="A0A5J4ZTM1"/>
<name>A0A5J4ZTM1_9ASTE</name>
<gene>
    <name evidence="2" type="ORF">F0562_011829</name>
</gene>
<reference evidence="2 3" key="1">
    <citation type="submission" date="2019-09" db="EMBL/GenBank/DDBJ databases">
        <title>A chromosome-level genome assembly of the Chinese tupelo Nyssa sinensis.</title>
        <authorList>
            <person name="Yang X."/>
            <person name="Kang M."/>
            <person name="Yang Y."/>
            <person name="Xiong H."/>
            <person name="Wang M."/>
            <person name="Zhang Z."/>
            <person name="Wang Z."/>
            <person name="Wu H."/>
            <person name="Ma T."/>
            <person name="Liu J."/>
            <person name="Xi Z."/>
        </authorList>
    </citation>
    <scope>NUCLEOTIDE SEQUENCE [LARGE SCALE GENOMIC DNA]</scope>
    <source>
        <strain evidence="2">J267</strain>
        <tissue evidence="2">Leaf</tissue>
    </source>
</reference>
<keyword evidence="1" id="KW-1133">Transmembrane helix</keyword>
<evidence type="ECO:0000313" key="3">
    <source>
        <dbReference type="Proteomes" id="UP000325577"/>
    </source>
</evidence>
<protein>
    <submittedName>
        <fullName evidence="2">Uncharacterized protein</fullName>
    </submittedName>
</protein>